<accession>A0A7X6LAZ2</accession>
<evidence type="ECO:0000256" key="1">
    <source>
        <dbReference type="SAM" id="SignalP"/>
    </source>
</evidence>
<proteinExistence type="predicted"/>
<dbReference type="RefSeq" id="WP_062968224.1">
    <property type="nucleotide sequence ID" value="NZ_JAAXOS010000023.1"/>
</dbReference>
<dbReference type="Proteomes" id="UP000540698">
    <property type="component" value="Unassembled WGS sequence"/>
</dbReference>
<organism evidence="2 3">
    <name type="scientific">Nocardia gamkensis</name>
    <dbReference type="NCBI Taxonomy" id="352869"/>
    <lineage>
        <taxon>Bacteria</taxon>
        <taxon>Bacillati</taxon>
        <taxon>Actinomycetota</taxon>
        <taxon>Actinomycetes</taxon>
        <taxon>Mycobacteriales</taxon>
        <taxon>Nocardiaceae</taxon>
        <taxon>Nocardia</taxon>
    </lineage>
</organism>
<keyword evidence="1" id="KW-0732">Signal</keyword>
<evidence type="ECO:0000313" key="2">
    <source>
        <dbReference type="EMBL" id="NKY30920.1"/>
    </source>
</evidence>
<comment type="caution">
    <text evidence="2">The sequence shown here is derived from an EMBL/GenBank/DDBJ whole genome shotgun (WGS) entry which is preliminary data.</text>
</comment>
<sequence length="73" mass="7339">MNRFAVKICAAFAVAAALGIGAAPAGANPGLPLEEANPVDAPILVPDSGSAGPYNGFMCFLHTMSAQVPCMYA</sequence>
<feature type="signal peptide" evidence="1">
    <location>
        <begin position="1"/>
        <end position="27"/>
    </location>
</feature>
<gene>
    <name evidence="2" type="ORF">HGB38_32635</name>
</gene>
<dbReference type="AlphaFoldDB" id="A0A7X6LAZ2"/>
<name>A0A7X6LAZ2_9NOCA</name>
<keyword evidence="3" id="KW-1185">Reference proteome</keyword>
<reference evidence="2 3" key="1">
    <citation type="submission" date="2020-04" db="EMBL/GenBank/DDBJ databases">
        <title>MicrobeNet Type strains.</title>
        <authorList>
            <person name="Nicholson A.C."/>
        </authorList>
    </citation>
    <scope>NUCLEOTIDE SEQUENCE [LARGE SCALE GENOMIC DNA]</scope>
    <source>
        <strain evidence="2 3">DSM 44956</strain>
    </source>
</reference>
<dbReference type="EMBL" id="JAAXOS010000023">
    <property type="protein sequence ID" value="NKY30920.1"/>
    <property type="molecule type" value="Genomic_DNA"/>
</dbReference>
<feature type="chain" id="PRO_5031190247" evidence="1">
    <location>
        <begin position="28"/>
        <end position="73"/>
    </location>
</feature>
<protein>
    <submittedName>
        <fullName evidence="2">Uncharacterized protein</fullName>
    </submittedName>
</protein>
<evidence type="ECO:0000313" key="3">
    <source>
        <dbReference type="Proteomes" id="UP000540698"/>
    </source>
</evidence>